<accession>A0A1I4TSS8</accession>
<dbReference type="InterPro" id="IPR017871">
    <property type="entry name" value="ABC_transporter-like_CS"/>
</dbReference>
<dbReference type="GO" id="GO:0015424">
    <property type="term" value="F:ABC-type amino acid transporter activity"/>
    <property type="evidence" value="ECO:0007669"/>
    <property type="project" value="InterPro"/>
</dbReference>
<dbReference type="PROSITE" id="PS00211">
    <property type="entry name" value="ABC_TRANSPORTER_1"/>
    <property type="match status" value="1"/>
</dbReference>
<keyword evidence="7" id="KW-0029">Amino-acid transport</keyword>
<dbReference type="InterPro" id="IPR003439">
    <property type="entry name" value="ABC_transporter-like_ATP-bd"/>
</dbReference>
<dbReference type="SMART" id="SM00382">
    <property type="entry name" value="AAA"/>
    <property type="match status" value="1"/>
</dbReference>
<dbReference type="PANTHER" id="PTHR43166:SF9">
    <property type="entry name" value="GLUTAMATE_ASPARTATE IMPORT ATP-BINDING PROTEIN GLTL"/>
    <property type="match status" value="1"/>
</dbReference>
<protein>
    <submittedName>
        <fullName evidence="10">Amino acid ABC transporter ATP-binding protein, PAAT family (TC 3.A.1.3.-)</fullName>
    </submittedName>
</protein>
<evidence type="ECO:0000256" key="7">
    <source>
        <dbReference type="ARBA" id="ARBA00022970"/>
    </source>
</evidence>
<dbReference type="Pfam" id="PF00005">
    <property type="entry name" value="ABC_tran"/>
    <property type="match status" value="1"/>
</dbReference>
<keyword evidence="4" id="KW-1003">Cell membrane</keyword>
<proteinExistence type="inferred from homology"/>
<gene>
    <name evidence="10" type="ORF">SAMN05660836_01494</name>
</gene>
<feature type="domain" description="ABC transporter" evidence="9">
    <location>
        <begin position="8"/>
        <end position="243"/>
    </location>
</feature>
<dbReference type="InterPro" id="IPR030679">
    <property type="entry name" value="ABC_ATPase_HisP-typ"/>
</dbReference>
<dbReference type="SUPFAM" id="SSF52540">
    <property type="entry name" value="P-loop containing nucleoside triphosphate hydrolases"/>
    <property type="match status" value="1"/>
</dbReference>
<comment type="subcellular location">
    <subcellularLocation>
        <location evidence="1">Cell membrane</location>
        <topology evidence="1">Peripheral membrane protein</topology>
    </subcellularLocation>
</comment>
<keyword evidence="8" id="KW-0472">Membrane</keyword>
<organism evidence="10 11">
    <name type="scientific">Thermodesulforhabdus norvegica</name>
    <dbReference type="NCBI Taxonomy" id="39841"/>
    <lineage>
        <taxon>Bacteria</taxon>
        <taxon>Pseudomonadati</taxon>
        <taxon>Thermodesulfobacteriota</taxon>
        <taxon>Syntrophobacteria</taxon>
        <taxon>Syntrophobacterales</taxon>
        <taxon>Thermodesulforhabdaceae</taxon>
        <taxon>Thermodesulforhabdus</taxon>
    </lineage>
</organism>
<dbReference type="STRING" id="39841.SAMN05660836_01494"/>
<keyword evidence="5" id="KW-0547">Nucleotide-binding</keyword>
<evidence type="ECO:0000256" key="1">
    <source>
        <dbReference type="ARBA" id="ARBA00004202"/>
    </source>
</evidence>
<dbReference type="InterPro" id="IPR050086">
    <property type="entry name" value="MetN_ABC_transporter-like"/>
</dbReference>
<dbReference type="RefSeq" id="WP_093394687.1">
    <property type="nucleotide sequence ID" value="NZ_FOUU01000004.1"/>
</dbReference>
<dbReference type="CDD" id="cd03262">
    <property type="entry name" value="ABC_HisP_GlnQ"/>
    <property type="match status" value="1"/>
</dbReference>
<evidence type="ECO:0000256" key="3">
    <source>
        <dbReference type="ARBA" id="ARBA00022448"/>
    </source>
</evidence>
<dbReference type="PIRSF" id="PIRSF039085">
    <property type="entry name" value="ABC_ATPase_HisP"/>
    <property type="match status" value="1"/>
</dbReference>
<dbReference type="GO" id="GO:0016887">
    <property type="term" value="F:ATP hydrolysis activity"/>
    <property type="evidence" value="ECO:0007669"/>
    <property type="project" value="InterPro"/>
</dbReference>
<dbReference type="OrthoDB" id="9809450at2"/>
<evidence type="ECO:0000313" key="11">
    <source>
        <dbReference type="Proteomes" id="UP000199611"/>
    </source>
</evidence>
<dbReference type="Gene3D" id="3.40.50.300">
    <property type="entry name" value="P-loop containing nucleotide triphosphate hydrolases"/>
    <property type="match status" value="1"/>
</dbReference>
<dbReference type="PROSITE" id="PS50893">
    <property type="entry name" value="ABC_TRANSPORTER_2"/>
    <property type="match status" value="1"/>
</dbReference>
<sequence length="253" mass="27886">MSGNGSVLQVKNLVKRYGDREILQGLSLEISKGAVKVLIGPSGAGKSTLLQCINLLVIPDEGEIFLEGQPIPYRSKKNLHRYRQQVGMIFQEFNLFDHLTALENVAIGLVRVKKMPRDEARARAMEELRRVGLAEHAHKYPAQLSGGQKQRVSIARALAMDPKVMLLDEPTSALDPELVGEVLAVIKDLVESGMTMLMATHQIAFAAAIADEIIFMEDGAIVEQGPPQKILGNPECERTREFCSRINELYGGL</sequence>
<dbReference type="GO" id="GO:0005524">
    <property type="term" value="F:ATP binding"/>
    <property type="evidence" value="ECO:0007669"/>
    <property type="project" value="UniProtKB-KW"/>
</dbReference>
<dbReference type="PANTHER" id="PTHR43166">
    <property type="entry name" value="AMINO ACID IMPORT ATP-BINDING PROTEIN"/>
    <property type="match status" value="1"/>
</dbReference>
<dbReference type="GO" id="GO:0005886">
    <property type="term" value="C:plasma membrane"/>
    <property type="evidence" value="ECO:0007669"/>
    <property type="project" value="UniProtKB-SubCell"/>
</dbReference>
<reference evidence="10 11" key="1">
    <citation type="submission" date="2016-10" db="EMBL/GenBank/DDBJ databases">
        <authorList>
            <person name="de Groot N.N."/>
        </authorList>
    </citation>
    <scope>NUCLEOTIDE SEQUENCE [LARGE SCALE GENOMIC DNA]</scope>
    <source>
        <strain evidence="10 11">DSM 9990</strain>
    </source>
</reference>
<keyword evidence="3" id="KW-0813">Transport</keyword>
<dbReference type="InterPro" id="IPR003593">
    <property type="entry name" value="AAA+_ATPase"/>
</dbReference>
<evidence type="ECO:0000259" key="9">
    <source>
        <dbReference type="PROSITE" id="PS50893"/>
    </source>
</evidence>
<comment type="similarity">
    <text evidence="2">Belongs to the ABC transporter superfamily.</text>
</comment>
<keyword evidence="6 10" id="KW-0067">ATP-binding</keyword>
<evidence type="ECO:0000256" key="5">
    <source>
        <dbReference type="ARBA" id="ARBA00022741"/>
    </source>
</evidence>
<evidence type="ECO:0000313" key="10">
    <source>
        <dbReference type="EMBL" id="SFM79635.1"/>
    </source>
</evidence>
<name>A0A1I4TSS8_9BACT</name>
<evidence type="ECO:0000256" key="8">
    <source>
        <dbReference type="ARBA" id="ARBA00023136"/>
    </source>
</evidence>
<keyword evidence="11" id="KW-1185">Reference proteome</keyword>
<dbReference type="AlphaFoldDB" id="A0A1I4TSS8"/>
<evidence type="ECO:0000256" key="2">
    <source>
        <dbReference type="ARBA" id="ARBA00005417"/>
    </source>
</evidence>
<dbReference type="InterPro" id="IPR027417">
    <property type="entry name" value="P-loop_NTPase"/>
</dbReference>
<evidence type="ECO:0000256" key="4">
    <source>
        <dbReference type="ARBA" id="ARBA00022475"/>
    </source>
</evidence>
<dbReference type="EMBL" id="FOUU01000004">
    <property type="protein sequence ID" value="SFM79635.1"/>
    <property type="molecule type" value="Genomic_DNA"/>
</dbReference>
<dbReference type="Proteomes" id="UP000199611">
    <property type="component" value="Unassembled WGS sequence"/>
</dbReference>
<evidence type="ECO:0000256" key="6">
    <source>
        <dbReference type="ARBA" id="ARBA00022840"/>
    </source>
</evidence>